<dbReference type="Proteomes" id="UP000503640">
    <property type="component" value="Unassembled WGS sequence"/>
</dbReference>
<protein>
    <submittedName>
        <fullName evidence="3">Enoyl-CoA hydratase</fullName>
    </submittedName>
</protein>
<reference evidence="4" key="1">
    <citation type="journal article" date="2020" name="Appl. Environ. Microbiol.">
        <title>Diazotrophic Anaeromyxobacter Isolates from Soils.</title>
        <authorList>
            <person name="Masuda Y."/>
            <person name="Yamanaka H."/>
            <person name="Xu Z.X."/>
            <person name="Shiratori Y."/>
            <person name="Aono T."/>
            <person name="Amachi S."/>
            <person name="Senoo K."/>
            <person name="Itoh H."/>
        </authorList>
    </citation>
    <scope>NUCLEOTIDE SEQUENCE [LARGE SCALE GENOMIC DNA]</scope>
    <source>
        <strain evidence="4">R267</strain>
    </source>
</reference>
<comment type="similarity">
    <text evidence="1">Belongs to the enoyl-CoA hydratase/isomerase family.</text>
</comment>
<dbReference type="InterPro" id="IPR001753">
    <property type="entry name" value="Enoyl-CoA_hydra/iso"/>
</dbReference>
<accession>A0A7I9VLE4</accession>
<evidence type="ECO:0000256" key="1">
    <source>
        <dbReference type="ARBA" id="ARBA00005254"/>
    </source>
</evidence>
<dbReference type="GO" id="GO:0016829">
    <property type="term" value="F:lyase activity"/>
    <property type="evidence" value="ECO:0007669"/>
    <property type="project" value="UniProtKB-KW"/>
</dbReference>
<dbReference type="CDD" id="cd06558">
    <property type="entry name" value="crotonase-like"/>
    <property type="match status" value="1"/>
</dbReference>
<proteinExistence type="inferred from homology"/>
<dbReference type="PANTHER" id="PTHR11941:SF54">
    <property type="entry name" value="ENOYL-COA HYDRATASE, MITOCHONDRIAL"/>
    <property type="match status" value="1"/>
</dbReference>
<keyword evidence="2" id="KW-0456">Lyase</keyword>
<dbReference type="InterPro" id="IPR029045">
    <property type="entry name" value="ClpP/crotonase-like_dom_sf"/>
</dbReference>
<dbReference type="Gene3D" id="3.90.226.10">
    <property type="entry name" value="2-enoyl-CoA Hydratase, Chain A, domain 1"/>
    <property type="match status" value="1"/>
</dbReference>
<dbReference type="PANTHER" id="PTHR11941">
    <property type="entry name" value="ENOYL-COA HYDRATASE-RELATED"/>
    <property type="match status" value="1"/>
</dbReference>
<dbReference type="EMBL" id="BJTG01000003">
    <property type="protein sequence ID" value="GEJ56807.1"/>
    <property type="molecule type" value="Genomic_DNA"/>
</dbReference>
<comment type="caution">
    <text evidence="3">The sequence shown here is derived from an EMBL/GenBank/DDBJ whole genome shotgun (WGS) entry which is preliminary data.</text>
</comment>
<dbReference type="Gene3D" id="1.10.12.10">
    <property type="entry name" value="Lyase 2-enoyl-coa Hydratase, Chain A, domain 2"/>
    <property type="match status" value="1"/>
</dbReference>
<gene>
    <name evidence="3" type="primary">crt</name>
    <name evidence="3" type="ORF">AMYX_15480</name>
</gene>
<name>A0A7I9VLE4_9BACT</name>
<organism evidence="3 4">
    <name type="scientific">Anaeromyxobacter diazotrophicus</name>
    <dbReference type="NCBI Taxonomy" id="2590199"/>
    <lineage>
        <taxon>Bacteria</taxon>
        <taxon>Pseudomonadati</taxon>
        <taxon>Myxococcota</taxon>
        <taxon>Myxococcia</taxon>
        <taxon>Myxococcales</taxon>
        <taxon>Cystobacterineae</taxon>
        <taxon>Anaeromyxobacteraceae</taxon>
        <taxon>Anaeromyxobacter</taxon>
    </lineage>
</organism>
<sequence length="262" mass="27875">MSARRLSTEDRGAIRVLTLSNPDKRNALDFASLVELEEACAAAARDGVRCLVFRGAGDKAFCSGFDIAAIPTGPQEGDRPDLAVERAMEAVEAVPCPTIAFLNGGAFGAGAELAATCDLRVARPGVQLGMPPAKLGVVYAPAGLRRFLHLVGPARVRELFFTGRPVEAEEALAMGLIDRLVPGDGAAPAALALAEEIARNAPLAVQGMKRTLRLLEAAAERGFTDAERTEIAELRRRAFESDDVREGRAAFLEKRPPRFGGR</sequence>
<dbReference type="GO" id="GO:0006635">
    <property type="term" value="P:fatty acid beta-oxidation"/>
    <property type="evidence" value="ECO:0007669"/>
    <property type="project" value="TreeGrafter"/>
</dbReference>
<evidence type="ECO:0000313" key="4">
    <source>
        <dbReference type="Proteomes" id="UP000503640"/>
    </source>
</evidence>
<keyword evidence="4" id="KW-1185">Reference proteome</keyword>
<dbReference type="InterPro" id="IPR014748">
    <property type="entry name" value="Enoyl-CoA_hydra_C"/>
</dbReference>
<evidence type="ECO:0000313" key="3">
    <source>
        <dbReference type="EMBL" id="GEJ56807.1"/>
    </source>
</evidence>
<dbReference type="SUPFAM" id="SSF52096">
    <property type="entry name" value="ClpP/crotonase"/>
    <property type="match status" value="1"/>
</dbReference>
<dbReference type="AlphaFoldDB" id="A0A7I9VLE4"/>
<dbReference type="Pfam" id="PF00378">
    <property type="entry name" value="ECH_1"/>
    <property type="match status" value="1"/>
</dbReference>
<dbReference type="RefSeq" id="WP_176064281.1">
    <property type="nucleotide sequence ID" value="NZ_BJTG01000003.1"/>
</dbReference>
<evidence type="ECO:0000256" key="2">
    <source>
        <dbReference type="ARBA" id="ARBA00023239"/>
    </source>
</evidence>